<dbReference type="Proteomes" id="UP000192333">
    <property type="component" value="Chromosome I"/>
</dbReference>
<dbReference type="Gene3D" id="3.40.50.2300">
    <property type="match status" value="1"/>
</dbReference>
<dbReference type="InterPro" id="IPR011006">
    <property type="entry name" value="CheY-like_superfamily"/>
</dbReference>
<keyword evidence="4" id="KW-1185">Reference proteome</keyword>
<sequence length="135" mass="15735">MQWDKIILVDDDAVTSQVHKRLIDHIGYNGEVVLLQDGSKAMNYIQSHLTEPQVKKKRGLKDLVLLDLHMPGTNGWHFMQQFRKFDKKTKNKFRIVMVSSSIHPDDIEPIKLIPEIEEYIIKPLSVDRLKNLIYG</sequence>
<dbReference type="InterPro" id="IPR001789">
    <property type="entry name" value="Sig_transdc_resp-reg_receiver"/>
</dbReference>
<dbReference type="AlphaFoldDB" id="A0A1W2H4G1"/>
<evidence type="ECO:0000259" key="2">
    <source>
        <dbReference type="PROSITE" id="PS50110"/>
    </source>
</evidence>
<dbReference type="PANTHER" id="PTHR44520">
    <property type="entry name" value="RESPONSE REGULATOR RCP1-RELATED"/>
    <property type="match status" value="1"/>
</dbReference>
<feature type="domain" description="Response regulatory" evidence="2">
    <location>
        <begin position="5"/>
        <end position="135"/>
    </location>
</feature>
<evidence type="ECO:0000313" key="3">
    <source>
        <dbReference type="EMBL" id="SMD43840.1"/>
    </source>
</evidence>
<organism evidence="3 4">
    <name type="scientific">Aquiflexum balticum DSM 16537</name>
    <dbReference type="NCBI Taxonomy" id="758820"/>
    <lineage>
        <taxon>Bacteria</taxon>
        <taxon>Pseudomonadati</taxon>
        <taxon>Bacteroidota</taxon>
        <taxon>Cytophagia</taxon>
        <taxon>Cytophagales</taxon>
        <taxon>Cyclobacteriaceae</taxon>
        <taxon>Aquiflexum</taxon>
    </lineage>
</organism>
<reference evidence="4" key="1">
    <citation type="submission" date="2017-04" db="EMBL/GenBank/DDBJ databases">
        <authorList>
            <person name="Varghese N."/>
            <person name="Submissions S."/>
        </authorList>
    </citation>
    <scope>NUCLEOTIDE SEQUENCE [LARGE SCALE GENOMIC DNA]</scope>
    <source>
        <strain evidence="4">DSM 16537</strain>
    </source>
</reference>
<keyword evidence="1" id="KW-0597">Phosphoprotein</keyword>
<dbReference type="PROSITE" id="PS50110">
    <property type="entry name" value="RESPONSE_REGULATORY"/>
    <property type="match status" value="1"/>
</dbReference>
<feature type="modified residue" description="4-aspartylphosphate" evidence="1">
    <location>
        <position position="67"/>
    </location>
</feature>
<proteinExistence type="predicted"/>
<protein>
    <submittedName>
        <fullName evidence="3">Response regulator of citrate/malate metabolism</fullName>
    </submittedName>
</protein>
<gene>
    <name evidence="3" type="ORF">SAMN00777080_2452</name>
</gene>
<accession>A0A1W2H4G1</accession>
<dbReference type="SMART" id="SM00448">
    <property type="entry name" value="REC"/>
    <property type="match status" value="1"/>
</dbReference>
<dbReference type="EMBL" id="LT838813">
    <property type="protein sequence ID" value="SMD43840.1"/>
    <property type="molecule type" value="Genomic_DNA"/>
</dbReference>
<dbReference type="STRING" id="758820.SAMN00777080_2452"/>
<dbReference type="GO" id="GO:0000160">
    <property type="term" value="P:phosphorelay signal transduction system"/>
    <property type="evidence" value="ECO:0007669"/>
    <property type="project" value="InterPro"/>
</dbReference>
<dbReference type="PANTHER" id="PTHR44520:SF2">
    <property type="entry name" value="RESPONSE REGULATOR RCP1"/>
    <property type="match status" value="1"/>
</dbReference>
<dbReference type="SUPFAM" id="SSF52172">
    <property type="entry name" value="CheY-like"/>
    <property type="match status" value="1"/>
</dbReference>
<evidence type="ECO:0000256" key="1">
    <source>
        <dbReference type="PROSITE-ProRule" id="PRU00169"/>
    </source>
</evidence>
<name>A0A1W2H4G1_9BACT</name>
<evidence type="ECO:0000313" key="4">
    <source>
        <dbReference type="Proteomes" id="UP000192333"/>
    </source>
</evidence>
<dbReference type="RefSeq" id="WP_172805204.1">
    <property type="nucleotide sequence ID" value="NZ_LT838813.1"/>
</dbReference>
<dbReference type="InterPro" id="IPR052893">
    <property type="entry name" value="TCS_response_regulator"/>
</dbReference>
<dbReference type="Pfam" id="PF00072">
    <property type="entry name" value="Response_reg"/>
    <property type="match status" value="1"/>
</dbReference>